<feature type="region of interest" description="Disordered" evidence="1">
    <location>
        <begin position="1415"/>
        <end position="1436"/>
    </location>
</feature>
<dbReference type="SUPFAM" id="SSF48208">
    <property type="entry name" value="Six-hairpin glycosidases"/>
    <property type="match status" value="1"/>
</dbReference>
<feature type="compositionally biased region" description="Acidic residues" evidence="1">
    <location>
        <begin position="1543"/>
        <end position="1552"/>
    </location>
</feature>
<feature type="compositionally biased region" description="Pro residues" evidence="1">
    <location>
        <begin position="1010"/>
        <end position="1035"/>
    </location>
</feature>
<feature type="region of interest" description="Disordered" evidence="1">
    <location>
        <begin position="1"/>
        <end position="29"/>
    </location>
</feature>
<organism evidence="2 3">
    <name type="scientific">Prymnesium parvum</name>
    <name type="common">Toxic golden alga</name>
    <dbReference type="NCBI Taxonomy" id="97485"/>
    <lineage>
        <taxon>Eukaryota</taxon>
        <taxon>Haptista</taxon>
        <taxon>Haptophyta</taxon>
        <taxon>Prymnesiophyceae</taxon>
        <taxon>Prymnesiales</taxon>
        <taxon>Prymnesiaceae</taxon>
        <taxon>Prymnesium</taxon>
    </lineage>
</organism>
<accession>A0AB34J0Y9</accession>
<feature type="compositionally biased region" description="Pro residues" evidence="1">
    <location>
        <begin position="538"/>
        <end position="571"/>
    </location>
</feature>
<feature type="region of interest" description="Disordered" evidence="1">
    <location>
        <begin position="1003"/>
        <end position="1039"/>
    </location>
</feature>
<dbReference type="Gene3D" id="1.50.10.10">
    <property type="match status" value="1"/>
</dbReference>
<feature type="region of interest" description="Disordered" evidence="1">
    <location>
        <begin position="1523"/>
        <end position="1552"/>
    </location>
</feature>
<dbReference type="PANTHER" id="PTHR45725:SF1">
    <property type="entry name" value="DISHEVELLED ASSOCIATED ACTIVATOR OF MORPHOGENESIS, ISOFORM D"/>
    <property type="match status" value="1"/>
</dbReference>
<evidence type="ECO:0000313" key="2">
    <source>
        <dbReference type="EMBL" id="KAL1510581.1"/>
    </source>
</evidence>
<dbReference type="PANTHER" id="PTHR45725">
    <property type="entry name" value="FORMIN HOMOLOGY 2 FAMILY MEMBER"/>
    <property type="match status" value="1"/>
</dbReference>
<feature type="region of interest" description="Disordered" evidence="1">
    <location>
        <begin position="710"/>
        <end position="734"/>
    </location>
</feature>
<comment type="caution">
    <text evidence="2">The sequence shown here is derived from an EMBL/GenBank/DDBJ whole genome shotgun (WGS) entry which is preliminary data.</text>
</comment>
<dbReference type="EMBL" id="JBGBPQ010000015">
    <property type="protein sequence ID" value="KAL1510581.1"/>
    <property type="molecule type" value="Genomic_DNA"/>
</dbReference>
<dbReference type="InterPro" id="IPR012341">
    <property type="entry name" value="6hp_glycosidase-like_sf"/>
</dbReference>
<name>A0AB34J0Y9_PRYPA</name>
<gene>
    <name evidence="2" type="ORF">AB1Y20_006882</name>
</gene>
<feature type="region of interest" description="Disordered" evidence="1">
    <location>
        <begin position="845"/>
        <end position="909"/>
    </location>
</feature>
<evidence type="ECO:0000313" key="3">
    <source>
        <dbReference type="Proteomes" id="UP001515480"/>
    </source>
</evidence>
<protein>
    <submittedName>
        <fullName evidence="2">Uncharacterized protein</fullName>
    </submittedName>
</protein>
<feature type="compositionally biased region" description="Pro residues" evidence="1">
    <location>
        <begin position="847"/>
        <end position="909"/>
    </location>
</feature>
<reference evidence="2 3" key="1">
    <citation type="journal article" date="2024" name="Science">
        <title>Giant polyketide synthase enzymes in the biosynthesis of giant marine polyether toxins.</title>
        <authorList>
            <person name="Fallon T.R."/>
            <person name="Shende V.V."/>
            <person name="Wierzbicki I.H."/>
            <person name="Pendleton A.L."/>
            <person name="Watervoot N.F."/>
            <person name="Auber R.P."/>
            <person name="Gonzalez D.J."/>
            <person name="Wisecaver J.H."/>
            <person name="Moore B.S."/>
        </authorList>
    </citation>
    <scope>NUCLEOTIDE SEQUENCE [LARGE SCALE GENOMIC DNA]</scope>
    <source>
        <strain evidence="2 3">12B1</strain>
    </source>
</reference>
<dbReference type="InterPro" id="IPR051425">
    <property type="entry name" value="Formin_Homology"/>
</dbReference>
<feature type="compositionally biased region" description="Low complexity" evidence="1">
    <location>
        <begin position="1"/>
        <end position="14"/>
    </location>
</feature>
<dbReference type="GO" id="GO:0005975">
    <property type="term" value="P:carbohydrate metabolic process"/>
    <property type="evidence" value="ECO:0007669"/>
    <property type="project" value="InterPro"/>
</dbReference>
<proteinExistence type="predicted"/>
<feature type="region of interest" description="Disordered" evidence="1">
    <location>
        <begin position="535"/>
        <end position="576"/>
    </location>
</feature>
<keyword evidence="3" id="KW-1185">Reference proteome</keyword>
<feature type="compositionally biased region" description="Pro residues" evidence="1">
    <location>
        <begin position="1415"/>
        <end position="1433"/>
    </location>
</feature>
<sequence length="1552" mass="162667">MAPLLSPHRSAMPPHHARRAPRGAASPLTPRPRAPRVLLLAAALLAWRAQPAAAAAVELLYPQLPAAQQMEPLRNVRLLVREYSTLVRREGGKYLRVALGTEHGHVWSGAQAQSFLIASVAAVTAKSAEEQAELLGYARAFFEGWRQMCERTSWSSLSCADGEAAASCGSAGAAWAGRHPCLPHRGWDRELLQPVQTGSAADADADAILAMVLLVVRFEEAGAAPWWEEMGQWAFDSCRAFVELDTEPSGDGTERVVRLGSCEGGWSCLSPASHSPAHYRVFQAYMRDYAAVFAPPPHAAGARHARAPADLSAYGDKWAQLVRSSYRVLSAAHCRETGLVVNWFVPAASGLDGEGTAAALPCRGAAPAAEYGKEAARFSWGLFLDYVWFGAARGAEAEDDPKRLLWPLVDHVVGRVRAMKAGCASVACDAALNLSSGCLVKSVYPRWTEEGLMLAPLAAALMVPVSTYATSRTAQQSALSTLAALVQQLDYASVGEGADAAGFRWATLASLAMSRADFALPNAFRLRRRGPSGAWLLPPRPPRPPPHPPAPPVPRAPPPSPAPPPPHPPSPGRCGWERMRESSLIGARRAPLAAHFPSREARGDAAACEALCDAIEECAGYTFDRGEAGGQCFLVSSLFVPISVERAMVSGLCRTHHVGRSCVSRKKSSRGDSDSFQCVEWCDASEAADHCKWCACRGCGWCMPEPPPAPPAPPPPPPPPRPARPPLQPPLPAPPPACKLGVRTEISYYQGDVFEMALHVRHFSEGVTLFLDFGPTKLHKVGHSSAAFSVPSDDAAVLAFQLVTPNPDGTAYFEVTAHVPFLFINEDNVGLLYPVVTCSGTFSALSPSPPPSIPSPSPPPSPPRPPPPPPPPPHPPPPSPPSLPKPRSPLPPPPRPPPHPPPSPPPVPESCPLGTSFAVSPLAKKHLQAKIFVQHWVEGAVLRLDFDAPLLGRVDQGNRASLLPRADAETALRFELWERAREPFFDFYLLTESEEYRPPAPQVTCHAFLPRPPPPRRPPLPPPPRPPYPPMPPLRPSAASAEGCDALAATHGGWARRTPFAGGHVCAESERGLGGCHAAASLPEAAALCDGAGARLCTAAELRADAAAASGCHFDRARVWSATPCAGGAQLALAGAAAAAAEFGAAAAAGEAEEALVEARGGGGGEVVVAGLRRLAAYRVRTLASNAAGRAASRGFAGPFAVGMLHAHLRGRPEAEPTSSRSVRLRWAAIAGQCHAGGDVRWRVACRRGGGAWEELAGGVAGPAWVAPVECAAGCAFRVAPRLAGWAQWSEASAPVSTPPLAAAAGGAARVALRLDATPAQLFLSRRLPQLQAELSAALGLPAARLRVAEAVPLHEAWEVVLDVLPADGAPPVQADGVAALLGASLGRPEGEGLRAGAITRLINATHGAWLMPPPPSAAAPEAAAPPAPPAAPPLGRAASGGALPASGAPVELALVAGACTLLCFGGAFAALHKLRSRAGGQYAAVRTDLATADAEAELAEAQPRLHSDHNLSALLQSLDSIKALGEAHEPQSPRQAGRPTDSADEQDLFSF</sequence>
<dbReference type="Proteomes" id="UP001515480">
    <property type="component" value="Unassembled WGS sequence"/>
</dbReference>
<evidence type="ECO:0000256" key="1">
    <source>
        <dbReference type="SAM" id="MobiDB-lite"/>
    </source>
</evidence>
<dbReference type="InterPro" id="IPR008928">
    <property type="entry name" value="6-hairpin_glycosidase_sf"/>
</dbReference>